<feature type="active site" evidence="5">
    <location>
        <position position="334"/>
    </location>
</feature>
<feature type="active site" description="Nucleophile" evidence="4">
    <location>
        <position position="334"/>
    </location>
</feature>
<dbReference type="Pfam" id="PF05958">
    <property type="entry name" value="tRNA_U5-meth_tr"/>
    <property type="match status" value="1"/>
</dbReference>
<dbReference type="Gene3D" id="3.40.50.150">
    <property type="entry name" value="Vaccinia Virus protein VP39"/>
    <property type="match status" value="1"/>
</dbReference>
<keyword evidence="3 4" id="KW-0949">S-adenosyl-L-methionine</keyword>
<feature type="binding site" evidence="4">
    <location>
        <position position="307"/>
    </location>
    <ligand>
        <name>S-adenosyl-L-methionine</name>
        <dbReference type="ChEBI" id="CHEBI:59789"/>
    </ligand>
</feature>
<evidence type="ECO:0000256" key="5">
    <source>
        <dbReference type="PROSITE-ProRule" id="PRU10015"/>
    </source>
</evidence>
<reference evidence="6 7" key="1">
    <citation type="submission" date="2022-09" db="EMBL/GenBank/DDBJ databases">
        <title>Complete genome sequence of Janibacter terrae strain COS04-44, PCL-degrading bacteria isolated from oil spilled coast.</title>
        <authorList>
            <person name="Park H."/>
            <person name="Kim J.Y."/>
            <person name="An S.H."/>
            <person name="Lee C.M."/>
            <person name="Weon H.-Y."/>
        </authorList>
    </citation>
    <scope>NUCLEOTIDE SEQUENCE [LARGE SCALE GENOMIC DNA]</scope>
    <source>
        <strain evidence="6 7">COS04-44</strain>
    </source>
</reference>
<dbReference type="InterPro" id="IPR030390">
    <property type="entry name" value="MeTrfase_TrmA_AS"/>
</dbReference>
<dbReference type="PANTHER" id="PTHR11061:SF30">
    <property type="entry name" value="TRNA (URACIL(54)-C(5))-METHYLTRANSFERASE"/>
    <property type="match status" value="1"/>
</dbReference>
<name>A0ABZ2FE33_9MICO</name>
<dbReference type="PANTHER" id="PTHR11061">
    <property type="entry name" value="RNA M5U METHYLTRANSFERASE"/>
    <property type="match status" value="1"/>
</dbReference>
<dbReference type="RefSeq" id="WP_338538127.1">
    <property type="nucleotide sequence ID" value="NZ_CP104874.1"/>
</dbReference>
<evidence type="ECO:0000313" key="6">
    <source>
        <dbReference type="EMBL" id="WWF04980.1"/>
    </source>
</evidence>
<dbReference type="InterPro" id="IPR010280">
    <property type="entry name" value="U5_MeTrfase_fam"/>
</dbReference>
<dbReference type="PROSITE" id="PS51687">
    <property type="entry name" value="SAM_MT_RNA_M5U"/>
    <property type="match status" value="1"/>
</dbReference>
<evidence type="ECO:0000313" key="7">
    <source>
        <dbReference type="Proteomes" id="UP001381003"/>
    </source>
</evidence>
<evidence type="ECO:0000256" key="4">
    <source>
        <dbReference type="PROSITE-ProRule" id="PRU01024"/>
    </source>
</evidence>
<keyword evidence="1 4" id="KW-0489">Methyltransferase</keyword>
<dbReference type="PROSITE" id="PS01230">
    <property type="entry name" value="TRMA_1"/>
    <property type="match status" value="1"/>
</dbReference>
<dbReference type="Gene3D" id="2.40.50.1070">
    <property type="match status" value="1"/>
</dbReference>
<dbReference type="SUPFAM" id="SSF53335">
    <property type="entry name" value="S-adenosyl-L-methionine-dependent methyltransferases"/>
    <property type="match status" value="1"/>
</dbReference>
<dbReference type="Proteomes" id="UP001381003">
    <property type="component" value="Chromosome"/>
</dbReference>
<protein>
    <submittedName>
        <fullName evidence="6">Methyltransferase domain-containing protein</fullName>
    </submittedName>
</protein>
<keyword evidence="7" id="KW-1185">Reference proteome</keyword>
<feature type="binding site" evidence="4">
    <location>
        <position position="266"/>
    </location>
    <ligand>
        <name>S-adenosyl-L-methionine</name>
        <dbReference type="ChEBI" id="CHEBI:59789"/>
    </ligand>
</feature>
<sequence>MQCSHFDAGECRSCTLMGVPYGQQVADLDVEVRRLLSTSVPAEVWDSPFVGPESGFRNKAKLAVGGTKGEPTFGILDAAMRGVDLRDCGLYEPVLAAALPPLVGAVAALGLVPYDVRARSGELKHLIVTSSPDGELMLRFVLRSPGQLPRITGGLDDLRAAVPGLRVVSVNLQPEHKAVLEGEEEILLTRAETLPMRLDDITFHLRPRSFFQTNTTVAAGLYRQVGEWIAEIDPASVLDLYCGVGGFALTATTTQGARARRVDGVEVAPDAVASARRSAAELGVEARFEVGDARVLEAPDHELVVVNPPRRGIGSALCAALEVSSPAHVIYSSCNATSLARDLAALPGYRVVRARLFDMFPQTRHHEVAVLLRRRRAAGS</sequence>
<dbReference type="GO" id="GO:0032259">
    <property type="term" value="P:methylation"/>
    <property type="evidence" value="ECO:0007669"/>
    <property type="project" value="UniProtKB-KW"/>
</dbReference>
<evidence type="ECO:0000256" key="1">
    <source>
        <dbReference type="ARBA" id="ARBA00022603"/>
    </source>
</evidence>
<feature type="binding site" evidence="4">
    <location>
        <position position="212"/>
    </location>
    <ligand>
        <name>S-adenosyl-L-methionine</name>
        <dbReference type="ChEBI" id="CHEBI:59789"/>
    </ligand>
</feature>
<gene>
    <name evidence="6" type="ORF">N5P18_15135</name>
</gene>
<evidence type="ECO:0000256" key="3">
    <source>
        <dbReference type="ARBA" id="ARBA00022691"/>
    </source>
</evidence>
<organism evidence="6 7">
    <name type="scientific">Janibacter terrae</name>
    <dbReference type="NCBI Taxonomy" id="103817"/>
    <lineage>
        <taxon>Bacteria</taxon>
        <taxon>Bacillati</taxon>
        <taxon>Actinomycetota</taxon>
        <taxon>Actinomycetes</taxon>
        <taxon>Micrococcales</taxon>
        <taxon>Intrasporangiaceae</taxon>
        <taxon>Janibacter</taxon>
    </lineage>
</organism>
<keyword evidence="2 4" id="KW-0808">Transferase</keyword>
<dbReference type="InterPro" id="IPR029063">
    <property type="entry name" value="SAM-dependent_MTases_sf"/>
</dbReference>
<proteinExistence type="inferred from homology"/>
<feature type="binding site" evidence="4">
    <location>
        <position position="241"/>
    </location>
    <ligand>
        <name>S-adenosyl-L-methionine</name>
        <dbReference type="ChEBI" id="CHEBI:59789"/>
    </ligand>
</feature>
<dbReference type="EMBL" id="CP104874">
    <property type="protein sequence ID" value="WWF04980.1"/>
    <property type="molecule type" value="Genomic_DNA"/>
</dbReference>
<evidence type="ECO:0000256" key="2">
    <source>
        <dbReference type="ARBA" id="ARBA00022679"/>
    </source>
</evidence>
<comment type="similarity">
    <text evidence="4">Belongs to the class I-like SAM-binding methyltransferase superfamily. RNA M5U methyltransferase family.</text>
</comment>
<dbReference type="GO" id="GO:0008168">
    <property type="term" value="F:methyltransferase activity"/>
    <property type="evidence" value="ECO:0007669"/>
    <property type="project" value="UniProtKB-KW"/>
</dbReference>
<accession>A0ABZ2FE33</accession>